<evidence type="ECO:0008006" key="4">
    <source>
        <dbReference type="Google" id="ProtNLM"/>
    </source>
</evidence>
<reference evidence="3" key="1">
    <citation type="journal article" date="2014" name="Proc. Natl. Acad. Sci. U.S.A.">
        <title>Extensive sampling of basidiomycete genomes demonstrates inadequacy of the white-rot/brown-rot paradigm for wood decay fungi.</title>
        <authorList>
            <person name="Riley R."/>
            <person name="Salamov A.A."/>
            <person name="Brown D.W."/>
            <person name="Nagy L.G."/>
            <person name="Floudas D."/>
            <person name="Held B.W."/>
            <person name="Levasseur A."/>
            <person name="Lombard V."/>
            <person name="Morin E."/>
            <person name="Otillar R."/>
            <person name="Lindquist E.A."/>
            <person name="Sun H."/>
            <person name="LaButti K.M."/>
            <person name="Schmutz J."/>
            <person name="Jabbour D."/>
            <person name="Luo H."/>
            <person name="Baker S.E."/>
            <person name="Pisabarro A.G."/>
            <person name="Walton J.D."/>
            <person name="Blanchette R.A."/>
            <person name="Henrissat B."/>
            <person name="Martin F."/>
            <person name="Cullen D."/>
            <person name="Hibbett D.S."/>
            <person name="Grigoriev I.V."/>
        </authorList>
    </citation>
    <scope>NUCLEOTIDE SEQUENCE [LARGE SCALE GENOMIC DNA]</scope>
    <source>
        <strain evidence="3">CBS 339.88</strain>
    </source>
</reference>
<protein>
    <recommendedName>
        <fullName evidence="4">Secreted protein</fullName>
    </recommendedName>
</protein>
<evidence type="ECO:0000313" key="3">
    <source>
        <dbReference type="Proteomes" id="UP000027222"/>
    </source>
</evidence>
<keyword evidence="1" id="KW-0732">Signal</keyword>
<evidence type="ECO:0000256" key="1">
    <source>
        <dbReference type="SAM" id="SignalP"/>
    </source>
</evidence>
<feature type="signal peptide" evidence="1">
    <location>
        <begin position="1"/>
        <end position="16"/>
    </location>
</feature>
<sequence length="78" mass="8671">MNVLTLWVLLQNHSLALDHLEAVRVSKAAVDGNQSQNKREISSTSVTYTTSQLYLPRPICLKVKELKTNRATSFSAPS</sequence>
<dbReference type="Proteomes" id="UP000027222">
    <property type="component" value="Unassembled WGS sequence"/>
</dbReference>
<dbReference type="AlphaFoldDB" id="A0A067SXG7"/>
<gene>
    <name evidence="2" type="ORF">GALMADRAFT_229432</name>
</gene>
<keyword evidence="3" id="KW-1185">Reference proteome</keyword>
<feature type="chain" id="PRO_5001646334" description="Secreted protein" evidence="1">
    <location>
        <begin position="17"/>
        <end position="78"/>
    </location>
</feature>
<name>A0A067SXG7_GALM3</name>
<dbReference type="EMBL" id="KL142392">
    <property type="protein sequence ID" value="KDR71428.1"/>
    <property type="molecule type" value="Genomic_DNA"/>
</dbReference>
<evidence type="ECO:0000313" key="2">
    <source>
        <dbReference type="EMBL" id="KDR71428.1"/>
    </source>
</evidence>
<dbReference type="HOGENOM" id="CLU_2622193_0_0_1"/>
<proteinExistence type="predicted"/>
<accession>A0A067SXG7</accession>
<organism evidence="2 3">
    <name type="scientific">Galerina marginata (strain CBS 339.88)</name>
    <dbReference type="NCBI Taxonomy" id="685588"/>
    <lineage>
        <taxon>Eukaryota</taxon>
        <taxon>Fungi</taxon>
        <taxon>Dikarya</taxon>
        <taxon>Basidiomycota</taxon>
        <taxon>Agaricomycotina</taxon>
        <taxon>Agaricomycetes</taxon>
        <taxon>Agaricomycetidae</taxon>
        <taxon>Agaricales</taxon>
        <taxon>Agaricineae</taxon>
        <taxon>Strophariaceae</taxon>
        <taxon>Galerina</taxon>
    </lineage>
</organism>